<name>A0A2U3KUV7_9BACT</name>
<feature type="domain" description="Cyclic nucleotide-binding" evidence="1">
    <location>
        <begin position="5"/>
        <end position="108"/>
    </location>
</feature>
<gene>
    <name evidence="2" type="ORF">SBA1_490003</name>
</gene>
<accession>A0A2U3KUV7</accession>
<reference evidence="3" key="1">
    <citation type="submission" date="2018-02" db="EMBL/GenBank/DDBJ databases">
        <authorList>
            <person name="Hausmann B."/>
        </authorList>
    </citation>
    <scope>NUCLEOTIDE SEQUENCE [LARGE SCALE GENOMIC DNA]</scope>
    <source>
        <strain evidence="3">Peat soil MAG SbA1</strain>
    </source>
</reference>
<proteinExistence type="predicted"/>
<dbReference type="Proteomes" id="UP000238701">
    <property type="component" value="Unassembled WGS sequence"/>
</dbReference>
<dbReference type="OrthoDB" id="117885at2"/>
<evidence type="ECO:0000313" key="2">
    <source>
        <dbReference type="EMBL" id="SPF43422.1"/>
    </source>
</evidence>
<dbReference type="CDD" id="cd00038">
    <property type="entry name" value="CAP_ED"/>
    <property type="match status" value="1"/>
</dbReference>
<dbReference type="PROSITE" id="PS50042">
    <property type="entry name" value="CNMP_BINDING_3"/>
    <property type="match status" value="1"/>
</dbReference>
<dbReference type="Gene3D" id="2.60.120.10">
    <property type="entry name" value="Jelly Rolls"/>
    <property type="match status" value="1"/>
</dbReference>
<organism evidence="2 3">
    <name type="scientific">Candidatus Sulfotelmatobacter kueseliae</name>
    <dbReference type="NCBI Taxonomy" id="2042962"/>
    <lineage>
        <taxon>Bacteria</taxon>
        <taxon>Pseudomonadati</taxon>
        <taxon>Acidobacteriota</taxon>
        <taxon>Terriglobia</taxon>
        <taxon>Terriglobales</taxon>
        <taxon>Candidatus Korobacteraceae</taxon>
        <taxon>Candidatus Sulfotelmatobacter</taxon>
    </lineage>
</organism>
<sequence>MTHELLNGLSSAEIEQILKLGTRLIIPSGVSLFRLGDPADRLFLTERGRIKLTLPMQVRGREEDVFVEERSPGQTVGWSALIPPYRFTLTAAAALFEAEVIALPREALLHYFAANPAAGCKITLNLAVVIGHRLQLFQTMWLREMQRTVEVRSA</sequence>
<evidence type="ECO:0000259" key="1">
    <source>
        <dbReference type="PROSITE" id="PS50042"/>
    </source>
</evidence>
<dbReference type="InterPro" id="IPR014710">
    <property type="entry name" value="RmlC-like_jellyroll"/>
</dbReference>
<dbReference type="AlphaFoldDB" id="A0A2U3KUV7"/>
<dbReference type="SMART" id="SM00100">
    <property type="entry name" value="cNMP"/>
    <property type="match status" value="1"/>
</dbReference>
<protein>
    <recommendedName>
        <fullName evidence="1">Cyclic nucleotide-binding domain-containing protein</fullName>
    </recommendedName>
</protein>
<dbReference type="EMBL" id="OMOD01000143">
    <property type="protein sequence ID" value="SPF43422.1"/>
    <property type="molecule type" value="Genomic_DNA"/>
</dbReference>
<evidence type="ECO:0000313" key="3">
    <source>
        <dbReference type="Proteomes" id="UP000238701"/>
    </source>
</evidence>
<dbReference type="Pfam" id="PF00027">
    <property type="entry name" value="cNMP_binding"/>
    <property type="match status" value="1"/>
</dbReference>
<dbReference type="InterPro" id="IPR018490">
    <property type="entry name" value="cNMP-bd_dom_sf"/>
</dbReference>
<dbReference type="InterPro" id="IPR000595">
    <property type="entry name" value="cNMP-bd_dom"/>
</dbReference>
<dbReference type="SUPFAM" id="SSF51206">
    <property type="entry name" value="cAMP-binding domain-like"/>
    <property type="match status" value="1"/>
</dbReference>